<dbReference type="RefSeq" id="WP_092404595.1">
    <property type="nucleotide sequence ID" value="NZ_FOVF01000002.1"/>
</dbReference>
<dbReference type="InterPro" id="IPR006665">
    <property type="entry name" value="OmpA-like"/>
</dbReference>
<evidence type="ECO:0000313" key="9">
    <source>
        <dbReference type="Proteomes" id="UP000198575"/>
    </source>
</evidence>
<dbReference type="PRINTS" id="PR01021">
    <property type="entry name" value="OMPADOMAIN"/>
</dbReference>
<evidence type="ECO:0000256" key="5">
    <source>
        <dbReference type="SAM" id="Coils"/>
    </source>
</evidence>
<dbReference type="AlphaFoldDB" id="A0A1I4VNE7"/>
<keyword evidence="5" id="KW-0175">Coiled coil</keyword>
<evidence type="ECO:0000259" key="7">
    <source>
        <dbReference type="PROSITE" id="PS51123"/>
    </source>
</evidence>
<evidence type="ECO:0000256" key="1">
    <source>
        <dbReference type="ARBA" id="ARBA00004442"/>
    </source>
</evidence>
<proteinExistence type="predicted"/>
<evidence type="ECO:0000256" key="6">
    <source>
        <dbReference type="SAM" id="SignalP"/>
    </source>
</evidence>
<accession>A0A1I4VNE7</accession>
<feature type="coiled-coil region" evidence="5">
    <location>
        <begin position="37"/>
        <end position="75"/>
    </location>
</feature>
<evidence type="ECO:0000256" key="3">
    <source>
        <dbReference type="ARBA" id="ARBA00023237"/>
    </source>
</evidence>
<dbReference type="SUPFAM" id="SSF103088">
    <property type="entry name" value="OmpA-like"/>
    <property type="match status" value="1"/>
</dbReference>
<dbReference type="InterPro" id="IPR006664">
    <property type="entry name" value="OMP_bac"/>
</dbReference>
<evidence type="ECO:0000256" key="2">
    <source>
        <dbReference type="ARBA" id="ARBA00023136"/>
    </source>
</evidence>
<reference evidence="8 9" key="1">
    <citation type="submission" date="2016-10" db="EMBL/GenBank/DDBJ databases">
        <authorList>
            <person name="de Groot N.N."/>
        </authorList>
    </citation>
    <scope>NUCLEOTIDE SEQUENCE [LARGE SCALE GENOMIC DNA]</scope>
    <source>
        <strain evidence="8 9">CGMCC 1.7659</strain>
    </source>
</reference>
<dbReference type="PROSITE" id="PS51257">
    <property type="entry name" value="PROKAR_LIPOPROTEIN"/>
    <property type="match status" value="1"/>
</dbReference>
<keyword evidence="6" id="KW-0732">Signal</keyword>
<dbReference type="Proteomes" id="UP000198575">
    <property type="component" value="Unassembled WGS sequence"/>
</dbReference>
<evidence type="ECO:0000313" key="8">
    <source>
        <dbReference type="EMBL" id="SFN02792.1"/>
    </source>
</evidence>
<dbReference type="InterPro" id="IPR050330">
    <property type="entry name" value="Bact_OuterMem_StrucFunc"/>
</dbReference>
<dbReference type="PANTHER" id="PTHR30329">
    <property type="entry name" value="STATOR ELEMENT OF FLAGELLAR MOTOR COMPLEX"/>
    <property type="match status" value="1"/>
</dbReference>
<feature type="signal peptide" evidence="6">
    <location>
        <begin position="1"/>
        <end position="21"/>
    </location>
</feature>
<keyword evidence="9" id="KW-1185">Reference proteome</keyword>
<dbReference type="CDD" id="cd07185">
    <property type="entry name" value="OmpA_C-like"/>
    <property type="match status" value="1"/>
</dbReference>
<feature type="chain" id="PRO_5011727978" evidence="6">
    <location>
        <begin position="22"/>
        <end position="193"/>
    </location>
</feature>
<dbReference type="PANTHER" id="PTHR30329:SF21">
    <property type="entry name" value="LIPOPROTEIN YIAD-RELATED"/>
    <property type="match status" value="1"/>
</dbReference>
<dbReference type="OrthoDB" id="1149075at2"/>
<dbReference type="GO" id="GO:0009279">
    <property type="term" value="C:cell outer membrane"/>
    <property type="evidence" value="ECO:0007669"/>
    <property type="project" value="UniProtKB-SubCell"/>
</dbReference>
<name>A0A1I4VNE7_9GAMM</name>
<keyword evidence="3" id="KW-0998">Cell outer membrane</keyword>
<evidence type="ECO:0000256" key="4">
    <source>
        <dbReference type="PROSITE-ProRule" id="PRU00473"/>
    </source>
</evidence>
<dbReference type="EMBL" id="FOVF01000002">
    <property type="protein sequence ID" value="SFN02792.1"/>
    <property type="molecule type" value="Genomic_DNA"/>
</dbReference>
<keyword evidence="2 4" id="KW-0472">Membrane</keyword>
<gene>
    <name evidence="8" type="ORF">SAMN05216289_102263</name>
</gene>
<dbReference type="Gene3D" id="3.30.1330.60">
    <property type="entry name" value="OmpA-like domain"/>
    <property type="match status" value="1"/>
</dbReference>
<dbReference type="Pfam" id="PF00691">
    <property type="entry name" value="OmpA"/>
    <property type="match status" value="1"/>
</dbReference>
<dbReference type="PROSITE" id="PS51123">
    <property type="entry name" value="OMPA_2"/>
    <property type="match status" value="1"/>
</dbReference>
<feature type="domain" description="OmpA-like" evidence="7">
    <location>
        <begin position="71"/>
        <end position="192"/>
    </location>
</feature>
<keyword evidence="8" id="KW-0449">Lipoprotein</keyword>
<dbReference type="InterPro" id="IPR036737">
    <property type="entry name" value="OmpA-like_sf"/>
</dbReference>
<protein>
    <submittedName>
        <fullName evidence="8">Peptidoglycan-associated lipoprotein</fullName>
    </submittedName>
</protein>
<organism evidence="8 9">
    <name type="scientific">Dokdonella immobilis</name>
    <dbReference type="NCBI Taxonomy" id="578942"/>
    <lineage>
        <taxon>Bacteria</taxon>
        <taxon>Pseudomonadati</taxon>
        <taxon>Pseudomonadota</taxon>
        <taxon>Gammaproteobacteria</taxon>
        <taxon>Lysobacterales</taxon>
        <taxon>Rhodanobacteraceae</taxon>
        <taxon>Dokdonella</taxon>
    </lineage>
</organism>
<sequence>MNIRMTRNALLMLAIAGSALLVGCTHYVKQADFDAAISDLRNTDQRLQQQIDGLKADMEQRFSKYDARLTQLEGRIRVDTVAHFDFNESTLKEQDKPMLDEFASVMREHHSAALVTVEGFTDPAGSRAYNKRLGKARADAVGNYLVENASMPADQVRAVSYGEDTDRQVQKGMTRADGVENRRVTLVVDFAGA</sequence>
<comment type="subcellular location">
    <subcellularLocation>
        <location evidence="1">Cell outer membrane</location>
    </subcellularLocation>
</comment>
<dbReference type="STRING" id="578942.SAMN05216289_102263"/>